<dbReference type="SMART" id="SM01139">
    <property type="entry name" value="Drf_FH3"/>
    <property type="match status" value="1"/>
</dbReference>
<dbReference type="SUPFAM" id="SSF53137">
    <property type="entry name" value="Translational machinery components"/>
    <property type="match status" value="1"/>
</dbReference>
<feature type="region of interest" description="Disordered" evidence="6">
    <location>
        <begin position="527"/>
        <end position="567"/>
    </location>
</feature>
<feature type="domain" description="GBD/FH3" evidence="7">
    <location>
        <begin position="633"/>
        <end position="1036"/>
    </location>
</feature>
<evidence type="ECO:0000259" key="7">
    <source>
        <dbReference type="PROSITE" id="PS51232"/>
    </source>
</evidence>
<feature type="compositionally biased region" description="Low complexity" evidence="6">
    <location>
        <begin position="500"/>
        <end position="513"/>
    </location>
</feature>
<gene>
    <name evidence="8" type="ORF">E3P90_02285</name>
</gene>
<evidence type="ECO:0000313" key="9">
    <source>
        <dbReference type="Proteomes" id="UP000306954"/>
    </source>
</evidence>
<dbReference type="SUPFAM" id="SSF55481">
    <property type="entry name" value="N-terminal domain of eukaryotic peptide chain release factor subunit 1, ERF1"/>
    <property type="match status" value="1"/>
</dbReference>
<proteinExistence type="inferred from homology"/>
<organism evidence="8 9">
    <name type="scientific">Wallemia ichthyophaga</name>
    <dbReference type="NCBI Taxonomy" id="245174"/>
    <lineage>
        <taxon>Eukaryota</taxon>
        <taxon>Fungi</taxon>
        <taxon>Dikarya</taxon>
        <taxon>Basidiomycota</taxon>
        <taxon>Wallemiomycotina</taxon>
        <taxon>Wallemiomycetes</taxon>
        <taxon>Wallemiales</taxon>
        <taxon>Wallemiaceae</taxon>
        <taxon>Wallemia</taxon>
    </lineage>
</organism>
<dbReference type="SUPFAM" id="SSF48371">
    <property type="entry name" value="ARM repeat"/>
    <property type="match status" value="1"/>
</dbReference>
<evidence type="ECO:0000256" key="6">
    <source>
        <dbReference type="SAM" id="MobiDB-lite"/>
    </source>
</evidence>
<dbReference type="Gene3D" id="1.10.238.150">
    <property type="entry name" value="Formin, FH3 diaphanous domain"/>
    <property type="match status" value="1"/>
</dbReference>
<dbReference type="InterPro" id="IPR016024">
    <property type="entry name" value="ARM-type_fold"/>
</dbReference>
<comment type="similarity">
    <text evidence="2">Belongs to the eukaryotic release factor 1 family.</text>
</comment>
<comment type="caution">
    <text evidence="8">The sequence shown here is derived from an EMBL/GenBank/DDBJ whole genome shotgun (WGS) entry which is preliminary data.</text>
</comment>
<accession>A0A4T0H8Z4</accession>
<feature type="compositionally biased region" description="Polar residues" evidence="6">
    <location>
        <begin position="1365"/>
        <end position="1404"/>
    </location>
</feature>
<feature type="compositionally biased region" description="Polar residues" evidence="6">
    <location>
        <begin position="1470"/>
        <end position="1504"/>
    </location>
</feature>
<dbReference type="Gene3D" id="1.25.10.10">
    <property type="entry name" value="Leucine-rich Repeat Variant"/>
    <property type="match status" value="1"/>
</dbReference>
<keyword evidence="3" id="KW-0963">Cytoplasm</keyword>
<dbReference type="SMART" id="SM01194">
    <property type="entry name" value="eRF1_1"/>
    <property type="match status" value="1"/>
</dbReference>
<dbReference type="Gene3D" id="3.30.1330.30">
    <property type="match status" value="1"/>
</dbReference>
<feature type="coiled-coil region" evidence="5">
    <location>
        <begin position="1061"/>
        <end position="1163"/>
    </location>
</feature>
<dbReference type="Gene3D" id="3.30.420.60">
    <property type="entry name" value="eRF1 domain 2"/>
    <property type="match status" value="1"/>
</dbReference>
<dbReference type="GO" id="GO:0018444">
    <property type="term" value="C:translation release factor complex"/>
    <property type="evidence" value="ECO:0007669"/>
    <property type="project" value="UniProtKB-ARBA"/>
</dbReference>
<dbReference type="FunFam" id="3.30.1330.30:FF:000006">
    <property type="entry name" value="Peptide chain release factor subunit 1"/>
    <property type="match status" value="1"/>
</dbReference>
<dbReference type="InterPro" id="IPR004403">
    <property type="entry name" value="Peptide_chain-rel_eRF1/aRF1"/>
</dbReference>
<sequence length="1605" mass="177330">MSSDDIAAQNVQIWKMKRVIRWLDSVRGNGTSMISLISNGRAQISQLSGMLTQEYGTASNIKSRVNRLSVLAAITSTQQRLKLYTRMPNNGLVLFVGTIVTDDGKEKKVSIDFEPHRPINTSLYLCDNKFHTEALQELLESDTKFGFIVMDGSGSLFGTLAGNTREVIQKFTVDLPKKHGRGGQSAMRFSRLRDEKRHNYVRKVAEFATQHFITNDKINVAGLVLAGSADFKTELSQSDLFDPRLATKIVKIVDVSYGGENGFNQAIDLSSESLQNVKFVQEKKLISKYFDEISLDTGKFCFGIEDTLRALDLGAVKDLIVFENLEVTRHKLRNAAGEEVVLHVNKGQEDDRSKFTDPSTGSEMEPIGEPQSLLEWFAENYKEFGANLEFVTDKSQEGAQFVRGFGGVGGLLRYKVDLAHLAALDEDMARPCIPAQLRYQVRAKVDALNLLSPPLSEKAVQMDSIFSLSSKKKSRSKIQADYEWNDVDKSAISGGSISAPNTNPNLNSNLNSNIEYDANKDYPYRSPTLDSYHSSSSIDAGRLPTSSSMISTLPTKRNSRMQSDGNSLFSGRSSQFSSFLGSGDAFYEAGPSRSINDFNLASIESSPSFNSVRSQSSSSMSKLGTGGISIKNVDLLSEAEIEDHFDIFVQSIAPGDSEAKRLRALPQDNKRALLQSSALKQKQAVKRHGRSEKSSTSSPRAFVGHADDPPQAYIRKFLSGNVLHTDVSHLSVSLRTMPLEWLKEFIELRGPSVLANVLHTINHRTVKREGDAILEAEIVKCMRHVVNYPSGASDVSSQPIIVTSLAASIMSPQLQTRRQAVEILLFLISWDKPRGHSIVLRSFDALQTHYEENSRFDPWLKSFEATIDGRGRMGSLVGASDELKNAISADSMLVDYAVVNLLLVNQLVCLPEDPDVRHFLRSQLELSGLKRVTDKLRSLQHPRVEDIILEYEELAEEDHELLMQSQKSQFFGSLTTTEDIFRALISSVEGSRGRDLFHAVLQHLLLLPSDPETKNRYLQLVDSLISSIVMDGKGGVATDFSSLANVSVGNVVSRFTDQDRMQKLENQLENEHAQHIKTRRQKDALEQEVALYNATDLPASSSSDTVLVNTLQRKLNETEESLSISREAMHKVQEHSEELEDRLREKITELEALIRELFNLLKQTKGFHDLISVENEVGIDGKKSQQREFVTALERRLARHKTVKKLEGTDALNALNNVDEQGAEQEAEQMAESPSKKPKIEVPSKGDQPFSRGAKLGRSLGVVKAPPQNRDSESSGITATKDEGRASQFMDAEDEEVQEHHVNLVSKGKLTPMRSERENPKQPSPRVLRYQNMPKDVDYNVQQRKALARPMPSGKPQRSSKRISSDSAIMSVQPSNGPYVSSSREIDVDNSSMSISKTAPSPQEKSSKRKSHKKLGIEPAYLEEIRSRGRRTPSGLPLDEDDKDEDDRSKTDSEMPAVTEESQTDEEQSDATMTHASGFTTQSDDTQVTSMATINENSSETRNNAFEAMLQKQTKNLKKHQGVGRPDVTDQTSATNDKDLLSSMPAAESTPPTAPPAPPAPPPPPVGNPASAMTTGGLIPVPPPPPPVGNPASAMTTGGLIPVPP</sequence>
<dbReference type="Pfam" id="PF03465">
    <property type="entry name" value="eRF1_3"/>
    <property type="match status" value="1"/>
</dbReference>
<keyword evidence="4" id="KW-0648">Protein biosynthesis</keyword>
<evidence type="ECO:0000256" key="4">
    <source>
        <dbReference type="ARBA" id="ARBA00022917"/>
    </source>
</evidence>
<feature type="compositionally biased region" description="Basic and acidic residues" evidence="6">
    <location>
        <begin position="1234"/>
        <end position="1244"/>
    </location>
</feature>
<dbReference type="Pfam" id="PF06367">
    <property type="entry name" value="Drf_FH3"/>
    <property type="match status" value="1"/>
</dbReference>
<dbReference type="Proteomes" id="UP000306954">
    <property type="component" value="Unassembled WGS sequence"/>
</dbReference>
<dbReference type="InterPro" id="IPR005142">
    <property type="entry name" value="eRF1_3"/>
</dbReference>
<comment type="subcellular location">
    <subcellularLocation>
        <location evidence="1">Cytoplasm</location>
    </subcellularLocation>
</comment>
<keyword evidence="5" id="KW-0175">Coiled coil</keyword>
<dbReference type="InterPro" id="IPR005140">
    <property type="entry name" value="eRF1_Pelota-like_N"/>
</dbReference>
<feature type="compositionally biased region" description="Pro residues" evidence="6">
    <location>
        <begin position="1580"/>
        <end position="1589"/>
    </location>
</feature>
<evidence type="ECO:0000256" key="2">
    <source>
        <dbReference type="ARBA" id="ARBA00005326"/>
    </source>
</evidence>
<dbReference type="PROSITE" id="PS51232">
    <property type="entry name" value="GBD_FH3"/>
    <property type="match status" value="1"/>
</dbReference>
<evidence type="ECO:0000256" key="1">
    <source>
        <dbReference type="ARBA" id="ARBA00004496"/>
    </source>
</evidence>
<dbReference type="InterPro" id="IPR011989">
    <property type="entry name" value="ARM-like"/>
</dbReference>
<dbReference type="GO" id="GO:0030036">
    <property type="term" value="P:actin cytoskeleton organization"/>
    <property type="evidence" value="ECO:0007669"/>
    <property type="project" value="InterPro"/>
</dbReference>
<dbReference type="Pfam" id="PF06371">
    <property type="entry name" value="Drf_GBD"/>
    <property type="match status" value="1"/>
</dbReference>
<evidence type="ECO:0000256" key="5">
    <source>
        <dbReference type="SAM" id="Coils"/>
    </source>
</evidence>
<feature type="non-terminal residue" evidence="8">
    <location>
        <position position="1605"/>
    </location>
</feature>
<dbReference type="InterPro" id="IPR014768">
    <property type="entry name" value="GBD/FH3_dom"/>
</dbReference>
<dbReference type="Pfam" id="PF03464">
    <property type="entry name" value="eRF1_2"/>
    <property type="match status" value="1"/>
</dbReference>
<feature type="compositionally biased region" description="Pro residues" evidence="6">
    <location>
        <begin position="1552"/>
        <end position="1567"/>
    </location>
</feature>
<dbReference type="EMBL" id="SPOF01000021">
    <property type="protein sequence ID" value="TIB11950.1"/>
    <property type="molecule type" value="Genomic_DNA"/>
</dbReference>
<protein>
    <recommendedName>
        <fullName evidence="7">GBD/FH3 domain-containing protein</fullName>
    </recommendedName>
</protein>
<feature type="compositionally biased region" description="Polar residues" evidence="6">
    <location>
        <begin position="528"/>
        <end position="566"/>
    </location>
</feature>
<dbReference type="GO" id="GO:0003747">
    <property type="term" value="F:translation release factor activity"/>
    <property type="evidence" value="ECO:0007669"/>
    <property type="project" value="InterPro"/>
</dbReference>
<dbReference type="Gene3D" id="3.30.960.10">
    <property type="entry name" value="eRF1 domain 1"/>
    <property type="match status" value="1"/>
</dbReference>
<evidence type="ECO:0000256" key="3">
    <source>
        <dbReference type="ARBA" id="ARBA00022490"/>
    </source>
</evidence>
<dbReference type="InterPro" id="IPR010473">
    <property type="entry name" value="GTPase-bd"/>
</dbReference>
<feature type="region of interest" description="Disordered" evidence="6">
    <location>
        <begin position="1222"/>
        <end position="1605"/>
    </location>
</feature>
<dbReference type="SMART" id="SM01140">
    <property type="entry name" value="Drf_GBD"/>
    <property type="match status" value="1"/>
</dbReference>
<dbReference type="Pfam" id="PF03463">
    <property type="entry name" value="eRF1_1"/>
    <property type="match status" value="1"/>
</dbReference>
<dbReference type="PANTHER" id="PTHR10113">
    <property type="entry name" value="PEPTIDE CHAIN RELEASE FACTOR SUBUNIT 1"/>
    <property type="match status" value="1"/>
</dbReference>
<reference evidence="8 9" key="1">
    <citation type="submission" date="2019-03" db="EMBL/GenBank/DDBJ databases">
        <title>Sequencing 23 genomes of Wallemia ichthyophaga.</title>
        <authorList>
            <person name="Gostincar C."/>
        </authorList>
    </citation>
    <scope>NUCLEOTIDE SEQUENCE [LARGE SCALE GENOMIC DNA]</scope>
    <source>
        <strain evidence="8 9">EXF-8621</strain>
    </source>
</reference>
<dbReference type="InterPro" id="IPR029064">
    <property type="entry name" value="Ribosomal_eL30-like_sf"/>
</dbReference>
<dbReference type="NCBIfam" id="TIGR03676">
    <property type="entry name" value="aRF1_eRF1"/>
    <property type="match status" value="1"/>
</dbReference>
<dbReference type="InterPro" id="IPR042226">
    <property type="entry name" value="eFR1_2_sf"/>
</dbReference>
<dbReference type="InterPro" id="IPR010472">
    <property type="entry name" value="FH3_dom"/>
</dbReference>
<feature type="region of interest" description="Disordered" evidence="6">
    <location>
        <begin position="676"/>
        <end position="706"/>
    </location>
</feature>
<dbReference type="GO" id="GO:0003779">
    <property type="term" value="F:actin binding"/>
    <property type="evidence" value="ECO:0007669"/>
    <property type="project" value="InterPro"/>
</dbReference>
<dbReference type="GO" id="GO:0031267">
    <property type="term" value="F:small GTPase binding"/>
    <property type="evidence" value="ECO:0007669"/>
    <property type="project" value="InterPro"/>
</dbReference>
<feature type="region of interest" description="Disordered" evidence="6">
    <location>
        <begin position="348"/>
        <end position="367"/>
    </location>
</feature>
<dbReference type="InterPro" id="IPR005141">
    <property type="entry name" value="eRF1_2"/>
</dbReference>
<feature type="region of interest" description="Disordered" evidence="6">
    <location>
        <begin position="495"/>
        <end position="514"/>
    </location>
</feature>
<name>A0A4T0H8Z4_WALIC</name>
<dbReference type="SUPFAM" id="SSF55315">
    <property type="entry name" value="L30e-like"/>
    <property type="match status" value="1"/>
</dbReference>
<evidence type="ECO:0000313" key="8">
    <source>
        <dbReference type="EMBL" id="TIB11950.1"/>
    </source>
</evidence>
<dbReference type="InterPro" id="IPR024049">
    <property type="entry name" value="eRF1_1_sf"/>
</dbReference>
<dbReference type="FunFam" id="3.30.420.60:FF:000001">
    <property type="entry name" value="Eukaryotic peptide chain release factor subunit 1"/>
    <property type="match status" value="1"/>
</dbReference>